<feature type="transmembrane region" description="Helical" evidence="1">
    <location>
        <begin position="412"/>
        <end position="435"/>
    </location>
</feature>
<feature type="transmembrane region" description="Helical" evidence="1">
    <location>
        <begin position="187"/>
        <end position="208"/>
    </location>
</feature>
<keyword evidence="1" id="KW-1133">Transmembrane helix</keyword>
<dbReference type="OrthoDB" id="3234297at2759"/>
<feature type="transmembrane region" description="Helical" evidence="1">
    <location>
        <begin position="118"/>
        <end position="140"/>
    </location>
</feature>
<accession>A0A9P6CNX3</accession>
<dbReference type="EMBL" id="MU150232">
    <property type="protein sequence ID" value="KAF9468715.1"/>
    <property type="molecule type" value="Genomic_DNA"/>
</dbReference>
<evidence type="ECO:0000313" key="3">
    <source>
        <dbReference type="Proteomes" id="UP000807353"/>
    </source>
</evidence>
<reference evidence="2" key="1">
    <citation type="submission" date="2020-11" db="EMBL/GenBank/DDBJ databases">
        <authorList>
            <consortium name="DOE Joint Genome Institute"/>
            <person name="Ahrendt S."/>
            <person name="Riley R."/>
            <person name="Andreopoulos W."/>
            <person name="Labutti K."/>
            <person name="Pangilinan J."/>
            <person name="Ruiz-Duenas F.J."/>
            <person name="Barrasa J.M."/>
            <person name="Sanchez-Garcia M."/>
            <person name="Camarero S."/>
            <person name="Miyauchi S."/>
            <person name="Serrano A."/>
            <person name="Linde D."/>
            <person name="Babiker R."/>
            <person name="Drula E."/>
            <person name="Ayuso-Fernandez I."/>
            <person name="Pacheco R."/>
            <person name="Padilla G."/>
            <person name="Ferreira P."/>
            <person name="Barriuso J."/>
            <person name="Kellner H."/>
            <person name="Castanera R."/>
            <person name="Alfaro M."/>
            <person name="Ramirez L."/>
            <person name="Pisabarro A.G."/>
            <person name="Kuo A."/>
            <person name="Tritt A."/>
            <person name="Lipzen A."/>
            <person name="He G."/>
            <person name="Yan M."/>
            <person name="Ng V."/>
            <person name="Cullen D."/>
            <person name="Martin F."/>
            <person name="Rosso M.-N."/>
            <person name="Henrissat B."/>
            <person name="Hibbett D."/>
            <person name="Martinez A.T."/>
            <person name="Grigoriev I.V."/>
        </authorList>
    </citation>
    <scope>NUCLEOTIDE SEQUENCE</scope>
    <source>
        <strain evidence="2">CBS 247.69</strain>
    </source>
</reference>
<protein>
    <submittedName>
        <fullName evidence="2">Uncharacterized protein</fullName>
    </submittedName>
</protein>
<feature type="transmembrane region" description="Helical" evidence="1">
    <location>
        <begin position="497"/>
        <end position="520"/>
    </location>
</feature>
<feature type="transmembrane region" description="Helical" evidence="1">
    <location>
        <begin position="351"/>
        <end position="368"/>
    </location>
</feature>
<keyword evidence="1" id="KW-0812">Transmembrane</keyword>
<evidence type="ECO:0000313" key="2">
    <source>
        <dbReference type="EMBL" id="KAF9468715.1"/>
    </source>
</evidence>
<organism evidence="2 3">
    <name type="scientific">Collybia nuda</name>
    <dbReference type="NCBI Taxonomy" id="64659"/>
    <lineage>
        <taxon>Eukaryota</taxon>
        <taxon>Fungi</taxon>
        <taxon>Dikarya</taxon>
        <taxon>Basidiomycota</taxon>
        <taxon>Agaricomycotina</taxon>
        <taxon>Agaricomycetes</taxon>
        <taxon>Agaricomycetidae</taxon>
        <taxon>Agaricales</taxon>
        <taxon>Tricholomatineae</taxon>
        <taxon>Clitocybaceae</taxon>
        <taxon>Collybia</taxon>
    </lineage>
</organism>
<dbReference type="Proteomes" id="UP000807353">
    <property type="component" value="Unassembled WGS sequence"/>
</dbReference>
<sequence>MSQDQPSFSNCFTAQTSPNVLGNPPMNPDVGGFAVGISNIIINICLSILLQWSKPSQLQASRTPATEVGVVVPDQNLNAVEPEDSISTLSTTPITDTKLPEQPFFQSSIYGDELLDSVYGLFSQVYPILLATAVCIGRQHLSLFEAHFAVAVSASPISVYLAFMAFRVALHTPMILLHISKHTRTSLAVWLGLILPVFWLTLNLIVSFHTKAFTNSYLCEGMNLFHWFEFQVVSNFVGVLDVMGRRDLWNDLHGRGGLGAVSVAALWVWGVYFVHHRSVITETIKAASKRYDDQPSWRRWSLRAWAILRAPWDVIIRSHAWLLLVIVCCLHWSWILGIMRGMSLDNYQFTYGQALSLFFVFPPIVKLLRARWCEICKFIVNFPRNLLDEIVFIFSGINDTGKQDGSRGLSTMCAHGLLSSVLTGSLAIYIWKYVIGGSVPNPRTVVNNPHQNWKPFSIGVYISGFLIGCLNVWFWSSYRARAVEWLCSDSNRRWTRIFLWTIHSLVIFPVALFMCVAPLFSPFAALPLAQEQQWAHRCHKFAGEAILEGRSYISQPPRASLSYPRLTSGDGIEYQYILNSHRSDIWTLELGNSSFIESMESPEGFYPSVRSIVYDFNDNTMSAMCMAMDSLIPFPCMWGYFNRDAYFSIFLNDTRTFSGMRLQAVDKEWFYSDDAPSFTLNKLGPDGQPHDMIMQSAVTKRNHCELLKVCLSGPPGLDTLAPLGLALWAEDRYTTFCTTPRLYG</sequence>
<dbReference type="AlphaFoldDB" id="A0A9P6CNX3"/>
<feature type="transmembrane region" description="Helical" evidence="1">
    <location>
        <begin position="455"/>
        <end position="476"/>
    </location>
</feature>
<evidence type="ECO:0000256" key="1">
    <source>
        <dbReference type="SAM" id="Phobius"/>
    </source>
</evidence>
<gene>
    <name evidence="2" type="ORF">BDZ94DRAFT_1304468</name>
</gene>
<name>A0A9P6CNX3_9AGAR</name>
<comment type="caution">
    <text evidence="2">The sequence shown here is derived from an EMBL/GenBank/DDBJ whole genome shotgun (WGS) entry which is preliminary data.</text>
</comment>
<proteinExistence type="predicted"/>
<keyword evidence="1" id="KW-0472">Membrane</keyword>
<feature type="transmembrane region" description="Helical" evidence="1">
    <location>
        <begin position="30"/>
        <end position="52"/>
    </location>
</feature>
<keyword evidence="3" id="KW-1185">Reference proteome</keyword>
<feature type="transmembrane region" description="Helical" evidence="1">
    <location>
        <begin position="256"/>
        <end position="275"/>
    </location>
</feature>
<feature type="transmembrane region" description="Helical" evidence="1">
    <location>
        <begin position="320"/>
        <end position="339"/>
    </location>
</feature>